<evidence type="ECO:0000313" key="1">
    <source>
        <dbReference type="EMBL" id="TKC03385.1"/>
    </source>
</evidence>
<protein>
    <submittedName>
        <fullName evidence="1">Uncharacterized protein</fullName>
    </submittedName>
</protein>
<name>A0A4U1CBJ7_9SPHI</name>
<accession>A0A4U1CBJ7</accession>
<comment type="caution">
    <text evidence="1">The sequence shown here is derived from an EMBL/GenBank/DDBJ whole genome shotgun (WGS) entry which is preliminary data.</text>
</comment>
<organism evidence="1 2">
    <name type="scientific">Pedobacter cryotolerans</name>
    <dbReference type="NCBI Taxonomy" id="2571270"/>
    <lineage>
        <taxon>Bacteria</taxon>
        <taxon>Pseudomonadati</taxon>
        <taxon>Bacteroidota</taxon>
        <taxon>Sphingobacteriia</taxon>
        <taxon>Sphingobacteriales</taxon>
        <taxon>Sphingobacteriaceae</taxon>
        <taxon>Pedobacter</taxon>
    </lineage>
</organism>
<evidence type="ECO:0000313" key="2">
    <source>
        <dbReference type="Proteomes" id="UP000310477"/>
    </source>
</evidence>
<gene>
    <name evidence="1" type="ORF">FA045_02110</name>
</gene>
<dbReference type="AlphaFoldDB" id="A0A4U1CBJ7"/>
<dbReference type="Proteomes" id="UP000310477">
    <property type="component" value="Unassembled WGS sequence"/>
</dbReference>
<proteinExistence type="predicted"/>
<keyword evidence="2" id="KW-1185">Reference proteome</keyword>
<sequence>MEIENIKTHLIHLKKRNVNMRIILTFIFISITSVINAQKADRNSHLCLYALAIDSRIKQGDPRLPKSIIINDSIWEELKELQSFGSSIKLDSMLKSNNWSFINEVIFNEKAKPSSIIKSNKILPYLKNSAILYKANDWSIEASKLKFSKKCDRAALTVRTSSKNEVLSLSIYFFECRNEQWILTKELAPWLM</sequence>
<dbReference type="EMBL" id="SWBO01000001">
    <property type="protein sequence ID" value="TKC03385.1"/>
    <property type="molecule type" value="Genomic_DNA"/>
</dbReference>
<reference evidence="1 2" key="1">
    <citation type="submission" date="2019-04" db="EMBL/GenBank/DDBJ databases">
        <title>Pedobacter sp. AR-2-6 sp. nov., isolated from Arctic soil.</title>
        <authorList>
            <person name="Dahal R.H."/>
            <person name="Kim D.-U."/>
        </authorList>
    </citation>
    <scope>NUCLEOTIDE SEQUENCE [LARGE SCALE GENOMIC DNA]</scope>
    <source>
        <strain evidence="1 2">AR-2-6</strain>
    </source>
</reference>